<proteinExistence type="predicted"/>
<evidence type="ECO:0000313" key="3">
    <source>
        <dbReference type="Proteomes" id="UP000318370"/>
    </source>
</evidence>
<gene>
    <name evidence="2" type="ORF">SB6408_02029</name>
</gene>
<organism evidence="2 3">
    <name type="scientific">Klebsiella spallanzanii</name>
    <dbReference type="NCBI Taxonomy" id="2587528"/>
    <lineage>
        <taxon>Bacteria</taxon>
        <taxon>Pseudomonadati</taxon>
        <taxon>Pseudomonadota</taxon>
        <taxon>Gammaproteobacteria</taxon>
        <taxon>Enterobacterales</taxon>
        <taxon>Enterobacteriaceae</taxon>
        <taxon>Klebsiella/Raoultella group</taxon>
        <taxon>Klebsiella</taxon>
    </lineage>
</organism>
<protein>
    <submittedName>
        <fullName evidence="2">Uncharacterized protein</fullName>
    </submittedName>
</protein>
<keyword evidence="1" id="KW-0472">Membrane</keyword>
<keyword evidence="1" id="KW-0812">Transmembrane</keyword>
<evidence type="ECO:0000256" key="1">
    <source>
        <dbReference type="SAM" id="Phobius"/>
    </source>
</evidence>
<dbReference type="EMBL" id="CABGHF010000045">
    <property type="protein sequence ID" value="VUT02604.1"/>
    <property type="molecule type" value="Genomic_DNA"/>
</dbReference>
<name>A0A564N8N1_9ENTR</name>
<sequence length="55" mass="6375">MKISAERCIDRLMMSTHLRAIVWLFCIFFCIAIWGVGIHYGLKMIELLLTLFKGA</sequence>
<dbReference type="Proteomes" id="UP000318370">
    <property type="component" value="Unassembled WGS sequence"/>
</dbReference>
<evidence type="ECO:0000313" key="2">
    <source>
        <dbReference type="EMBL" id="VUT02604.1"/>
    </source>
</evidence>
<dbReference type="AlphaFoldDB" id="A0A564N8N1"/>
<keyword evidence="1" id="KW-1133">Transmembrane helix</keyword>
<reference evidence="2 3" key="1">
    <citation type="submission" date="2019-07" db="EMBL/GenBank/DDBJ databases">
        <authorList>
            <person name="Brisse S."/>
            <person name="Rodrigues C."/>
            <person name="Thorpe H."/>
        </authorList>
    </citation>
    <scope>NUCLEOTIDE SEQUENCE [LARGE SCALE GENOMIC DNA]</scope>
    <source>
        <strain evidence="2">SB6408</strain>
    </source>
</reference>
<feature type="transmembrane region" description="Helical" evidence="1">
    <location>
        <begin position="21"/>
        <end position="42"/>
    </location>
</feature>
<accession>A0A564N8N1</accession>